<name>A0A498NQL1_LABRO</name>
<keyword evidence="2" id="KW-1003">Cell membrane</keyword>
<dbReference type="Pfam" id="PF00569">
    <property type="entry name" value="ZZ"/>
    <property type="match status" value="1"/>
</dbReference>
<dbReference type="GO" id="GO:0099536">
    <property type="term" value="P:synaptic signaling"/>
    <property type="evidence" value="ECO:0007669"/>
    <property type="project" value="TreeGrafter"/>
</dbReference>
<keyword evidence="10" id="KW-1185">Reference proteome</keyword>
<dbReference type="GO" id="GO:0005886">
    <property type="term" value="C:plasma membrane"/>
    <property type="evidence" value="ECO:0007669"/>
    <property type="project" value="UniProtKB-SubCell"/>
</dbReference>
<evidence type="ECO:0000256" key="5">
    <source>
        <dbReference type="ARBA" id="ARBA00022833"/>
    </source>
</evidence>
<dbReference type="PROSITE" id="PS01357">
    <property type="entry name" value="ZF_ZZ_1"/>
    <property type="match status" value="1"/>
</dbReference>
<dbReference type="STRING" id="84645.A0A498NQL1"/>
<dbReference type="Pfam" id="PF09069">
    <property type="entry name" value="EF-hand_3"/>
    <property type="match status" value="1"/>
</dbReference>
<protein>
    <submittedName>
        <fullName evidence="9">Utrophin-like protein</fullName>
    </submittedName>
</protein>
<keyword evidence="5" id="KW-0862">Zinc</keyword>
<sequence length="624" mass="70683">MRILNKPSSLKIMAMDIQTDVDTQSDLSKMALGGQILNTKAQELEKFGDVDHIQIASRRECLEAGAEKWTGLIAILEELWFWVKLKDEELTKQRPAGEDALHSELIGRRQDVNQMCLSLAVHPTTMEVQSNVETAGADTVQEEKIRQLAQAVQDQAIEVQQHWERFSAQAASWQHEVDWALGKLQDLQHAMNQLDLGLAEMEHESWHSEEHSMVNCVLGNVENIGIVGNQHRQLQCSQTDKKHFSHDFLSVDLLELGIAQSVFDQHKLTHNGQLLEIPGIINCLCTIYRELQQVHPDLVDVPLCVDLCLNWLLKVYDSPKAMFLFLPRGQAGTKLFSKDITSVISQDNLFAQVAGAAGVCNQRQLALLLHSSIQIPHQLGEAAAFGGSNMEPSVRSCFQFVGRDDVIELQQFVDWMHLEPQSMVWLPVLHRVAAAETAKHQAKCNICKECPMVGFRYRSLKHFNYNVCQTCFFSGRISKDQHLSYPMVEYCTPTTSGEDVRDFTKVLKNKFRSKKYFTKHPRLGYLPVQTILEEEHLETPVAFVSMCPEEYETTQNNRESSAILPVAESHLSTGKMGADDVHTQIDERAATCAHQSSSDTEVMMMNELERSHSLEEDRYLHHVT</sequence>
<dbReference type="InterPro" id="IPR043145">
    <property type="entry name" value="Znf_ZZ_sf"/>
</dbReference>
<dbReference type="InterPro" id="IPR050774">
    <property type="entry name" value="KCMF1/Dystrophin"/>
</dbReference>
<dbReference type="PROSITE" id="PS50135">
    <property type="entry name" value="ZF_ZZ_2"/>
    <property type="match status" value="1"/>
</dbReference>
<dbReference type="FunFam" id="3.30.60.90:FF:000001">
    <property type="entry name" value="Dystrophin isoform 2"/>
    <property type="match status" value="1"/>
</dbReference>
<keyword evidence="3" id="KW-0479">Metal-binding</keyword>
<dbReference type="InterPro" id="IPR011992">
    <property type="entry name" value="EF-hand-dom_pair"/>
</dbReference>
<dbReference type="EMBL" id="QBIY01011237">
    <property type="protein sequence ID" value="RXN33837.1"/>
    <property type="molecule type" value="Genomic_DNA"/>
</dbReference>
<comment type="subcellular location">
    <subcellularLocation>
        <location evidence="1">Cell membrane</location>
        <topology evidence="1">Peripheral membrane protein</topology>
    </subcellularLocation>
</comment>
<dbReference type="Gene3D" id="3.30.60.90">
    <property type="match status" value="1"/>
</dbReference>
<dbReference type="GO" id="GO:0008270">
    <property type="term" value="F:zinc ion binding"/>
    <property type="evidence" value="ECO:0007669"/>
    <property type="project" value="UniProtKB-KW"/>
</dbReference>
<dbReference type="CDD" id="cd02334">
    <property type="entry name" value="ZZ_dystrophin"/>
    <property type="match status" value="1"/>
</dbReference>
<evidence type="ECO:0000256" key="2">
    <source>
        <dbReference type="ARBA" id="ARBA00022475"/>
    </source>
</evidence>
<dbReference type="PANTHER" id="PTHR12268:SF26">
    <property type="entry name" value="UTROPHIN"/>
    <property type="match status" value="1"/>
</dbReference>
<proteinExistence type="predicted"/>
<reference evidence="9 10" key="1">
    <citation type="submission" date="2018-03" db="EMBL/GenBank/DDBJ databases">
        <title>Draft genome sequence of Rohu Carp (Labeo rohita).</title>
        <authorList>
            <person name="Das P."/>
            <person name="Kushwaha B."/>
            <person name="Joshi C.G."/>
            <person name="Kumar D."/>
            <person name="Nagpure N.S."/>
            <person name="Sahoo L."/>
            <person name="Das S.P."/>
            <person name="Bit A."/>
            <person name="Patnaik S."/>
            <person name="Meher P.K."/>
            <person name="Jayasankar P."/>
            <person name="Koringa P.G."/>
            <person name="Patel N.V."/>
            <person name="Hinsu A.T."/>
            <person name="Kumar R."/>
            <person name="Pandey M."/>
            <person name="Agarwal S."/>
            <person name="Srivastava S."/>
            <person name="Singh M."/>
            <person name="Iquebal M.A."/>
            <person name="Jaiswal S."/>
            <person name="Angadi U.B."/>
            <person name="Kumar N."/>
            <person name="Raza M."/>
            <person name="Shah T.M."/>
            <person name="Rai A."/>
            <person name="Jena J.K."/>
        </authorList>
    </citation>
    <scope>NUCLEOTIDE SEQUENCE [LARGE SCALE GENOMIC DNA]</scope>
    <source>
        <strain evidence="9">DASCIFA01</strain>
        <tissue evidence="9">Testis</tissue>
    </source>
</reference>
<dbReference type="Proteomes" id="UP000290572">
    <property type="component" value="Unassembled WGS sequence"/>
</dbReference>
<evidence type="ECO:0000256" key="6">
    <source>
        <dbReference type="ARBA" id="ARBA00023136"/>
    </source>
</evidence>
<evidence type="ECO:0000313" key="10">
    <source>
        <dbReference type="Proteomes" id="UP000290572"/>
    </source>
</evidence>
<comment type="caution">
    <text evidence="9">The sequence shown here is derived from an EMBL/GenBank/DDBJ whole genome shotgun (WGS) entry which is preliminary data.</text>
</comment>
<evidence type="ECO:0000256" key="4">
    <source>
        <dbReference type="ARBA" id="ARBA00022771"/>
    </source>
</evidence>
<dbReference type="AlphaFoldDB" id="A0A498NQL1"/>
<evidence type="ECO:0000256" key="1">
    <source>
        <dbReference type="ARBA" id="ARBA00004202"/>
    </source>
</evidence>
<evidence type="ECO:0000256" key="3">
    <source>
        <dbReference type="ARBA" id="ARBA00022723"/>
    </source>
</evidence>
<keyword evidence="4 7" id="KW-0863">Zinc-finger</keyword>
<dbReference type="SMART" id="SM00291">
    <property type="entry name" value="ZnF_ZZ"/>
    <property type="match status" value="1"/>
</dbReference>
<dbReference type="InterPro" id="IPR015153">
    <property type="entry name" value="EF-hand_dom_typ1"/>
</dbReference>
<dbReference type="Gene3D" id="1.10.238.10">
    <property type="entry name" value="EF-hand"/>
    <property type="match status" value="2"/>
</dbReference>
<dbReference type="InterPro" id="IPR000433">
    <property type="entry name" value="Znf_ZZ"/>
</dbReference>
<dbReference type="GO" id="GO:0045202">
    <property type="term" value="C:synapse"/>
    <property type="evidence" value="ECO:0007669"/>
    <property type="project" value="GOC"/>
</dbReference>
<accession>A0A498NQL1</accession>
<dbReference type="InterPro" id="IPR015154">
    <property type="entry name" value="EF-hand_dom_typ2"/>
</dbReference>
<dbReference type="PANTHER" id="PTHR12268">
    <property type="entry name" value="E3 UBIQUITIN-PROTEIN LIGASE KCMF1"/>
    <property type="match status" value="1"/>
</dbReference>
<organism evidence="9 10">
    <name type="scientific">Labeo rohita</name>
    <name type="common">Indian major carp</name>
    <name type="synonym">Cyprinus rohita</name>
    <dbReference type="NCBI Taxonomy" id="84645"/>
    <lineage>
        <taxon>Eukaryota</taxon>
        <taxon>Metazoa</taxon>
        <taxon>Chordata</taxon>
        <taxon>Craniata</taxon>
        <taxon>Vertebrata</taxon>
        <taxon>Euteleostomi</taxon>
        <taxon>Actinopterygii</taxon>
        <taxon>Neopterygii</taxon>
        <taxon>Teleostei</taxon>
        <taxon>Ostariophysi</taxon>
        <taxon>Cypriniformes</taxon>
        <taxon>Cyprinidae</taxon>
        <taxon>Labeoninae</taxon>
        <taxon>Labeonini</taxon>
        <taxon>Labeo</taxon>
    </lineage>
</organism>
<keyword evidence="6" id="KW-0472">Membrane</keyword>
<evidence type="ECO:0000256" key="7">
    <source>
        <dbReference type="PROSITE-ProRule" id="PRU00228"/>
    </source>
</evidence>
<feature type="domain" description="ZZ-type" evidence="8">
    <location>
        <begin position="439"/>
        <end position="495"/>
    </location>
</feature>
<dbReference type="Pfam" id="PF09068">
    <property type="entry name" value="EF-hand_2"/>
    <property type="match status" value="1"/>
</dbReference>
<dbReference type="SUPFAM" id="SSF57850">
    <property type="entry name" value="RING/U-box"/>
    <property type="match status" value="1"/>
</dbReference>
<evidence type="ECO:0000259" key="8">
    <source>
        <dbReference type="PROSITE" id="PS50135"/>
    </source>
</evidence>
<dbReference type="SUPFAM" id="SSF47473">
    <property type="entry name" value="EF-hand"/>
    <property type="match status" value="2"/>
</dbReference>
<evidence type="ECO:0000313" key="9">
    <source>
        <dbReference type="EMBL" id="RXN33837.1"/>
    </source>
</evidence>
<gene>
    <name evidence="9" type="ORF">ROHU_015276</name>
</gene>